<comment type="caution">
    <text evidence="2">The sequence shown here is derived from an EMBL/GenBank/DDBJ whole genome shotgun (WGS) entry which is preliminary data.</text>
</comment>
<feature type="compositionally biased region" description="Polar residues" evidence="1">
    <location>
        <begin position="77"/>
        <end position="87"/>
    </location>
</feature>
<name>A0AB34GHJ5_ESCRO</name>
<dbReference type="EMBL" id="JAIQCJ010002242">
    <property type="protein sequence ID" value="KAJ8778522.1"/>
    <property type="molecule type" value="Genomic_DNA"/>
</dbReference>
<feature type="compositionally biased region" description="Basic and acidic residues" evidence="1">
    <location>
        <begin position="557"/>
        <end position="567"/>
    </location>
</feature>
<evidence type="ECO:0000313" key="3">
    <source>
        <dbReference type="Proteomes" id="UP001159641"/>
    </source>
</evidence>
<feature type="region of interest" description="Disordered" evidence="1">
    <location>
        <begin position="522"/>
        <end position="587"/>
    </location>
</feature>
<evidence type="ECO:0000256" key="1">
    <source>
        <dbReference type="SAM" id="MobiDB-lite"/>
    </source>
</evidence>
<sequence>MEVSRLGHGPSADRLPSPTPQSQYIFLHGCLLSRILEGAPAPLSTCSSRNLVRWGAGSPSLPPTGCQLRPRRAEETGSGSWAASGTPDTARAPPRPQPIRVRSFPRACSERVADGSAGFLGEHEVAAGRAARRRGVPSCHHFCGLSHGAPLPVTHPSSRSRPSRTRRALRCPLPAMGRTARPPVSASGLVGGPGIGRRPGWDLWRPHPHPRPADGCCHERSPPAEDGPAVQMPEAWLFPRGSRKERPVQRLQFPCGEPGQELPTMTLLPFLAAVGQCCSRGLEKPGTLLSHCRCRWTGPGRSRQRPHCPAAWGEGQDTAPSSLCPDVVFRESVPRRPCPLGPRLAVAVPGAPPRSPGPGWVSPRACLGTRPCPHPRGAPPTRGPLQQGCGPAGHLPGHGPAAAAGFVDVVTVALQQSQACGLMTPTLPLVSGGALDSEPVTRGEGAQLLPCVQQDRPGPAPRDPAFPFSAAGGRRRGLAAAWPERLGFLGLLRSTTVRESGEGKPGGEAERRAGVLTVATPSPMAHLSPHQPRGPGRLVPEAGPQLLPVEGLGDTESLDKPEQEAPKGVRPRIGEGAGLSLATPSSS</sequence>
<gene>
    <name evidence="2" type="ORF">J1605_013491</name>
</gene>
<reference evidence="2 3" key="1">
    <citation type="submission" date="2022-11" db="EMBL/GenBank/DDBJ databases">
        <title>Whole genome sequence of Eschrichtius robustus ER-17-0199.</title>
        <authorList>
            <person name="Bruniche-Olsen A."/>
            <person name="Black A.N."/>
            <person name="Fields C.J."/>
            <person name="Walden K."/>
            <person name="Dewoody J.A."/>
        </authorList>
    </citation>
    <scope>NUCLEOTIDE SEQUENCE [LARGE SCALE GENOMIC DNA]</scope>
    <source>
        <strain evidence="2">ER-17-0199</strain>
        <tissue evidence="2">Blubber</tissue>
    </source>
</reference>
<evidence type="ECO:0000313" key="2">
    <source>
        <dbReference type="EMBL" id="KAJ8778522.1"/>
    </source>
</evidence>
<protein>
    <submittedName>
        <fullName evidence="2">Uncharacterized protein</fullName>
    </submittedName>
</protein>
<accession>A0AB34GHJ5</accession>
<feature type="region of interest" description="Disordered" evidence="1">
    <location>
        <begin position="59"/>
        <end position="100"/>
    </location>
</feature>
<keyword evidence="3" id="KW-1185">Reference proteome</keyword>
<proteinExistence type="predicted"/>
<organism evidence="2 3">
    <name type="scientific">Eschrichtius robustus</name>
    <name type="common">California gray whale</name>
    <name type="synonym">Eschrichtius gibbosus</name>
    <dbReference type="NCBI Taxonomy" id="9764"/>
    <lineage>
        <taxon>Eukaryota</taxon>
        <taxon>Metazoa</taxon>
        <taxon>Chordata</taxon>
        <taxon>Craniata</taxon>
        <taxon>Vertebrata</taxon>
        <taxon>Euteleostomi</taxon>
        <taxon>Mammalia</taxon>
        <taxon>Eutheria</taxon>
        <taxon>Laurasiatheria</taxon>
        <taxon>Artiodactyla</taxon>
        <taxon>Whippomorpha</taxon>
        <taxon>Cetacea</taxon>
        <taxon>Mysticeti</taxon>
        <taxon>Eschrichtiidae</taxon>
        <taxon>Eschrichtius</taxon>
    </lineage>
</organism>
<dbReference type="Proteomes" id="UP001159641">
    <property type="component" value="Unassembled WGS sequence"/>
</dbReference>
<dbReference type="AlphaFoldDB" id="A0AB34GHJ5"/>